<dbReference type="Gene3D" id="1.10.8.10">
    <property type="entry name" value="DNA helicase RuvA subunit, C-terminal domain"/>
    <property type="match status" value="1"/>
</dbReference>
<reference evidence="2" key="1">
    <citation type="submission" date="2021-02" db="EMBL/GenBank/DDBJ databases">
        <authorList>
            <person name="Dougan E. K."/>
            <person name="Rhodes N."/>
            <person name="Thang M."/>
            <person name="Chan C."/>
        </authorList>
    </citation>
    <scope>NUCLEOTIDE SEQUENCE</scope>
</reference>
<dbReference type="Pfam" id="PF00627">
    <property type="entry name" value="UBA"/>
    <property type="match status" value="1"/>
</dbReference>
<protein>
    <recommendedName>
        <fullName evidence="1">UBA domain-containing protein</fullName>
    </recommendedName>
</protein>
<dbReference type="Pfam" id="PF14624">
    <property type="entry name" value="Vwaint"/>
    <property type="match status" value="1"/>
</dbReference>
<dbReference type="PROSITE" id="PS50030">
    <property type="entry name" value="UBA"/>
    <property type="match status" value="1"/>
</dbReference>
<dbReference type="InterPro" id="IPR045851">
    <property type="entry name" value="AMP-bd_C_sf"/>
</dbReference>
<dbReference type="Gene3D" id="1.10.1200.10">
    <property type="entry name" value="ACP-like"/>
    <property type="match status" value="1"/>
</dbReference>
<keyword evidence="3" id="KW-1185">Reference proteome</keyword>
<dbReference type="InterPro" id="IPR020845">
    <property type="entry name" value="AMP-binding_CS"/>
</dbReference>
<dbReference type="PROSITE" id="PS00455">
    <property type="entry name" value="AMP_BINDING"/>
    <property type="match status" value="1"/>
</dbReference>
<dbReference type="InterPro" id="IPR011047">
    <property type="entry name" value="Quinoprotein_ADH-like_sf"/>
</dbReference>
<evidence type="ECO:0000313" key="3">
    <source>
        <dbReference type="Proteomes" id="UP000604046"/>
    </source>
</evidence>
<dbReference type="Pfam" id="PF13570">
    <property type="entry name" value="Beta-prop_ACSF4"/>
    <property type="match status" value="1"/>
</dbReference>
<dbReference type="SUPFAM" id="SSF46934">
    <property type="entry name" value="UBA-like"/>
    <property type="match status" value="1"/>
</dbReference>
<dbReference type="InterPro" id="IPR002372">
    <property type="entry name" value="PQQ_rpt_dom"/>
</dbReference>
<dbReference type="SUPFAM" id="SSF47336">
    <property type="entry name" value="ACP-like"/>
    <property type="match status" value="1"/>
</dbReference>
<dbReference type="InterPro" id="IPR015940">
    <property type="entry name" value="UBA"/>
</dbReference>
<gene>
    <name evidence="2" type="ORF">SNAT2548_LOCUS6853</name>
</gene>
<dbReference type="SMART" id="SM00165">
    <property type="entry name" value="UBA"/>
    <property type="match status" value="1"/>
</dbReference>
<organism evidence="2 3">
    <name type="scientific">Symbiodinium natans</name>
    <dbReference type="NCBI Taxonomy" id="878477"/>
    <lineage>
        <taxon>Eukaryota</taxon>
        <taxon>Sar</taxon>
        <taxon>Alveolata</taxon>
        <taxon>Dinophyceae</taxon>
        <taxon>Suessiales</taxon>
        <taxon>Symbiodiniaceae</taxon>
        <taxon>Symbiodinium</taxon>
    </lineage>
</organism>
<dbReference type="PANTHER" id="PTHR44394">
    <property type="entry name" value="BETA-ALANINE-ACTIVATING ENZYME"/>
    <property type="match status" value="1"/>
</dbReference>
<feature type="domain" description="UBA" evidence="1">
    <location>
        <begin position="1329"/>
        <end position="1372"/>
    </location>
</feature>
<dbReference type="InterPro" id="IPR052091">
    <property type="entry name" value="Beta-ala_Activ/Resist"/>
</dbReference>
<comment type="caution">
    <text evidence="2">The sequence shown here is derived from an EMBL/GenBank/DDBJ whole genome shotgun (WGS) entry which is preliminary data.</text>
</comment>
<dbReference type="InterPro" id="IPR032838">
    <property type="entry name" value="Vwaint_dom"/>
</dbReference>
<dbReference type="Pfam" id="PF00501">
    <property type="entry name" value="AMP-binding"/>
    <property type="match status" value="1"/>
</dbReference>
<evidence type="ECO:0000259" key="1">
    <source>
        <dbReference type="PROSITE" id="PS50030"/>
    </source>
</evidence>
<dbReference type="OrthoDB" id="425865at2759"/>
<dbReference type="EMBL" id="CAJNDS010000465">
    <property type="protein sequence ID" value="CAE7208913.1"/>
    <property type="molecule type" value="Genomic_DNA"/>
</dbReference>
<dbReference type="Gene3D" id="3.30.300.30">
    <property type="match status" value="1"/>
</dbReference>
<dbReference type="InterPro" id="IPR036736">
    <property type="entry name" value="ACP-like_sf"/>
</dbReference>
<proteinExistence type="predicted"/>
<dbReference type="Gene3D" id="2.130.10.10">
    <property type="entry name" value="YVTN repeat-like/Quinoprotein amine dehydrogenase"/>
    <property type="match status" value="2"/>
</dbReference>
<name>A0A812JI03_9DINO</name>
<dbReference type="InterPro" id="IPR009060">
    <property type="entry name" value="UBA-like_sf"/>
</dbReference>
<dbReference type="Proteomes" id="UP000604046">
    <property type="component" value="Unassembled WGS sequence"/>
</dbReference>
<dbReference type="PANTHER" id="PTHR44394:SF1">
    <property type="entry name" value="BETA-ALANINE-ACTIVATING ENZYME"/>
    <property type="match status" value="1"/>
</dbReference>
<dbReference type="SUPFAM" id="SSF50998">
    <property type="entry name" value="Quinoprotein alcohol dehydrogenase-like"/>
    <property type="match status" value="1"/>
</dbReference>
<dbReference type="InterPro" id="IPR042099">
    <property type="entry name" value="ANL_N_sf"/>
</dbReference>
<dbReference type="InterPro" id="IPR015943">
    <property type="entry name" value="WD40/YVTN_repeat-like_dom_sf"/>
</dbReference>
<sequence>MWERFTHRCAEQECRPALVDHDLPAGGRAKSCSEVFQQVTRLSKMLGALETARERNIGVCFERTSFAAVVSLLTALWMRRPYVPLSSECPGLGRPIQRFVVLLNMAGVWCILCGSKMLSFARSAWEASGKRAERHVIDVELLISESSESSEVSLAPRDSQNDASEDKDTLYIIFTSGSTGRPKGVHGPHSATLNRLRWQWAKFPWEKGEVACARTPLTFVDHVAEVFGSLLAVPGPVLVCPLSTSQSSALLTSVRQFAVTRLVLTPTLLRLLLLEAANLESPWRSLRMLTCSGELLTRSLVAQARAQLPEECKLLNIYGSTEVAGDATCAELPDDDVEDETPLVPCGRAIDGVAVHLHTELEDSTESTESAPELLNLTEMTEDVCFGTVGEVYVTGSCLAGGYCDYSADNKVIQTESFPSIRGVRCFRSNDLARWQISRKHQRTLYVLGRCGQMVKVRGQRVELSSVEAALCSIELAESLIRATRDVHDQVAGYGLRDPQRLQPIFAQAACFVDDSGSLVAAGVLSPGFNGSDSGSRGSPSTSLMAAVRQNMAHLLPSAAVPSRLIAVPSLPKLPSGKVDRSKLMSGAMTAQGSSNHAQSTSHLEQLVREIWQSCLNSPSGPQAALDDDESFIAAGGDSAGLMKMASRLRQLCTSGTSGAGFVGALPVLAVPEFDDLVEAASTSFSALLQLCMIPQSSRKRRRLSSEGTDLSRVGRVASRVAGCASSPHLWDSLPCRPFASDSFGSCGTASEGSAWVVHARGGCCAGPASALQGSQVELRSLWQGDLQQCVDAPPLVVLGPSEGHGQLTAWLLVGSHSAQLACFEAETGREHWRMKLSDRIEGGCACSCRGGRLHVYAVCYDGKMHCVDVKSGALRWSSSVALPTDENTEIKSAPVILDEAGIVIAGTHGGTAAAMSALDGLLLWRLHLPGAIFSTPLLVPDTGELYICVTRGQSVFKFCCAPDTNDFSTAPEEKWAVRMATPIFAAVYVDRLCSVLLVEVAGRLAMLTEDRGAPSMAWALDLDGQAFAAPCLRKDQELAFLGTHGGTVWAIRLVDGGLMWRCNVADVVYGSPFLVSGTPCGVDHVGRVGHVSHVLFVATRRGVLHLLDAGDAAGGSRVAHAQLEGEVFSSPVAWCSHGGHGESAPAIHDLWPPNLYIFPQEDVVLRLAGPSAGKLLRAELCYDGEGGKTGHAEVEVQASDQHASAECRVQCCRLQLVEILARLLQSELAEAPGQASRFLEDLRGVQAEVGGDDRLAGLIEDVSGQVAEAVSRQDWYESWGKHYLRSLSRAHLAQLCNNFKDPGVQPYGGSLFHEVRDAADDIFLKIPPPNPAALDNVEALSAMGFEETEVRRALDFAYNDVAAAATYLMEGFPVHRPSPATRAGVPSATAVDMSMYYDASGG</sequence>
<dbReference type="Gene3D" id="3.40.50.12780">
    <property type="entry name" value="N-terminal domain of ligase-like"/>
    <property type="match status" value="1"/>
</dbReference>
<evidence type="ECO:0000313" key="2">
    <source>
        <dbReference type="EMBL" id="CAE7208913.1"/>
    </source>
</evidence>
<dbReference type="GO" id="GO:0043041">
    <property type="term" value="P:amino acid activation for nonribosomal peptide biosynthetic process"/>
    <property type="evidence" value="ECO:0007669"/>
    <property type="project" value="TreeGrafter"/>
</dbReference>
<accession>A0A812JI03</accession>
<dbReference type="InterPro" id="IPR000873">
    <property type="entry name" value="AMP-dep_synth/lig_dom"/>
</dbReference>
<dbReference type="SUPFAM" id="SSF56801">
    <property type="entry name" value="Acetyl-CoA synthetase-like"/>
    <property type="match status" value="1"/>
</dbReference>